<organism evidence="2 3">
    <name type="scientific">Cylindrotheca closterium</name>
    <dbReference type="NCBI Taxonomy" id="2856"/>
    <lineage>
        <taxon>Eukaryota</taxon>
        <taxon>Sar</taxon>
        <taxon>Stramenopiles</taxon>
        <taxon>Ochrophyta</taxon>
        <taxon>Bacillariophyta</taxon>
        <taxon>Bacillariophyceae</taxon>
        <taxon>Bacillariophycidae</taxon>
        <taxon>Bacillariales</taxon>
        <taxon>Bacillariaceae</taxon>
        <taxon>Cylindrotheca</taxon>
    </lineage>
</organism>
<evidence type="ECO:0000313" key="2">
    <source>
        <dbReference type="EMBL" id="CAJ1955669.1"/>
    </source>
</evidence>
<dbReference type="Pfam" id="PF07209">
    <property type="entry name" value="DUF1415"/>
    <property type="match status" value="1"/>
</dbReference>
<feature type="region of interest" description="Disordered" evidence="1">
    <location>
        <begin position="20"/>
        <end position="43"/>
    </location>
</feature>
<dbReference type="InterPro" id="IPR009858">
    <property type="entry name" value="DUF1415"/>
</dbReference>
<comment type="caution">
    <text evidence="2">The sequence shown here is derived from an EMBL/GenBank/DDBJ whole genome shotgun (WGS) entry which is preliminary data.</text>
</comment>
<sequence length="241" mass="26994">MIINRGISHRHFSTGDYILGESSSSSSSSSSSAANEDDEGKEDRKILEQSLDWLRRSVIGLSLCPFAEKPLMQQTLSMEVVHGSEQVEILASVLSECLRRQKRKGTSLIICPDLFPENFVAFLEITQMVEGLLDDWDLDGDLQVAHFHPKFEFDGSGDGIDNYTNRSPYPTLHILREEEVSVAVESISGDASKVWKRNVRLLETLEEKIGRPATEQVARGEFVDQEIQNQVEAILKGLKKS</sequence>
<feature type="compositionally biased region" description="Low complexity" evidence="1">
    <location>
        <begin position="22"/>
        <end position="32"/>
    </location>
</feature>
<dbReference type="Proteomes" id="UP001295423">
    <property type="component" value="Unassembled WGS sequence"/>
</dbReference>
<dbReference type="AlphaFoldDB" id="A0AAD2JJB6"/>
<evidence type="ECO:0008006" key="4">
    <source>
        <dbReference type="Google" id="ProtNLM"/>
    </source>
</evidence>
<name>A0AAD2JJB6_9STRA</name>
<evidence type="ECO:0000256" key="1">
    <source>
        <dbReference type="SAM" id="MobiDB-lite"/>
    </source>
</evidence>
<proteinExistence type="predicted"/>
<reference evidence="2" key="1">
    <citation type="submission" date="2023-08" db="EMBL/GenBank/DDBJ databases">
        <authorList>
            <person name="Audoor S."/>
            <person name="Bilcke G."/>
        </authorList>
    </citation>
    <scope>NUCLEOTIDE SEQUENCE</scope>
</reference>
<protein>
    <recommendedName>
        <fullName evidence="4">DUF1415 domain-containing protein</fullName>
    </recommendedName>
</protein>
<accession>A0AAD2JJB6</accession>
<gene>
    <name evidence="2" type="ORF">CYCCA115_LOCUS15865</name>
</gene>
<evidence type="ECO:0000313" key="3">
    <source>
        <dbReference type="Proteomes" id="UP001295423"/>
    </source>
</evidence>
<dbReference type="EMBL" id="CAKOGP040001892">
    <property type="protein sequence ID" value="CAJ1955669.1"/>
    <property type="molecule type" value="Genomic_DNA"/>
</dbReference>
<keyword evidence="3" id="KW-1185">Reference proteome</keyword>